<keyword evidence="2" id="KW-1003">Cell membrane</keyword>
<evidence type="ECO:0000256" key="4">
    <source>
        <dbReference type="ARBA" id="ARBA00022989"/>
    </source>
</evidence>
<feature type="region of interest" description="Disordered" evidence="6">
    <location>
        <begin position="1"/>
        <end position="24"/>
    </location>
</feature>
<feature type="transmembrane region" description="Helical" evidence="7">
    <location>
        <begin position="107"/>
        <end position="129"/>
    </location>
</feature>
<evidence type="ECO:0000256" key="2">
    <source>
        <dbReference type="ARBA" id="ARBA00022475"/>
    </source>
</evidence>
<keyword evidence="4 7" id="KW-1133">Transmembrane helix</keyword>
<evidence type="ECO:0000256" key="6">
    <source>
        <dbReference type="SAM" id="MobiDB-lite"/>
    </source>
</evidence>
<dbReference type="Proteomes" id="UP000680805">
    <property type="component" value="Chromosome"/>
</dbReference>
<feature type="transmembrane region" description="Helical" evidence="7">
    <location>
        <begin position="149"/>
        <end position="171"/>
    </location>
</feature>
<gene>
    <name evidence="8" type="ORF">KMZ68_19105</name>
</gene>
<dbReference type="PANTHER" id="PTHR30250:SF11">
    <property type="entry name" value="O-ANTIGEN TRANSPORTER-RELATED"/>
    <property type="match status" value="1"/>
</dbReference>
<organism evidence="8 9">
    <name type="scientific">Bradyrhizobium sediminis</name>
    <dbReference type="NCBI Taxonomy" id="2840469"/>
    <lineage>
        <taxon>Bacteria</taxon>
        <taxon>Pseudomonadati</taxon>
        <taxon>Pseudomonadota</taxon>
        <taxon>Alphaproteobacteria</taxon>
        <taxon>Hyphomicrobiales</taxon>
        <taxon>Nitrobacteraceae</taxon>
        <taxon>Bradyrhizobium</taxon>
    </lineage>
</organism>
<sequence>MALIEEPVDVSGAGRAPSKDSGPSRARRLFAGWSANLFQMILGVAQQVALVPVFLHSWTSEILAAWLVIYAVGSLVPIADSGLQFRAINRFLALKSSVDCDGRTARFYAAMLWIYLVLVGFLVVLSLAGAEFLSPSVALGFQSVSDFDAAFKLMAAGMLVTLPSGLVSGLYRARGLYGRAVRIQNWAMLAAQLGQLAAIVATGSLLAVAVAYVVPQVLATIYLVTIDAPRLFPFLRGVGAKPSWPWIIGQFRKAVPFAVAGTTELALLNLPVLLVSALVSDRVAVAQWGLTRVVAGLLRALCIQTALPLAAELGHDYAVGLKDQLRSLYARGSVFVAVQASVVVSGLLPFWRDFFELWTHGTVGYDPMLAITLLIGTSAIAPSILALGYANYSNRGDLLVRTKGLQLAVFLVLSALLIPPMGPLGAAIAVVASDLLVQFGLLGLTIIRQTLQRPLQHVAFLAAIMALVTSAGWALGTVIRSWVPGTGLVRFACECTLWLVVVALLASPLAQASVRNRLIAVIPR</sequence>
<evidence type="ECO:0000256" key="3">
    <source>
        <dbReference type="ARBA" id="ARBA00022692"/>
    </source>
</evidence>
<evidence type="ECO:0000256" key="1">
    <source>
        <dbReference type="ARBA" id="ARBA00004651"/>
    </source>
</evidence>
<comment type="subcellular location">
    <subcellularLocation>
        <location evidence="1">Cell membrane</location>
        <topology evidence="1">Multi-pass membrane protein</topology>
    </subcellularLocation>
</comment>
<evidence type="ECO:0000313" key="8">
    <source>
        <dbReference type="EMBL" id="QWG17076.1"/>
    </source>
</evidence>
<keyword evidence="5 7" id="KW-0472">Membrane</keyword>
<keyword evidence="3 7" id="KW-0812">Transmembrane</keyword>
<feature type="transmembrane region" description="Helical" evidence="7">
    <location>
        <begin position="427"/>
        <end position="447"/>
    </location>
</feature>
<dbReference type="KEGG" id="bsei:KMZ68_19105"/>
<dbReference type="AlphaFoldDB" id="A0A975NM73"/>
<feature type="transmembrane region" description="Helical" evidence="7">
    <location>
        <begin position="404"/>
        <end position="421"/>
    </location>
</feature>
<dbReference type="EMBL" id="CP076135">
    <property type="protein sequence ID" value="QWG17076.1"/>
    <property type="molecule type" value="Genomic_DNA"/>
</dbReference>
<dbReference type="GO" id="GO:0005886">
    <property type="term" value="C:plasma membrane"/>
    <property type="evidence" value="ECO:0007669"/>
    <property type="project" value="UniProtKB-SubCell"/>
</dbReference>
<feature type="transmembrane region" description="Helical" evidence="7">
    <location>
        <begin position="37"/>
        <end position="58"/>
    </location>
</feature>
<protein>
    <recommendedName>
        <fullName evidence="10">Polysaccharide biosynthesis protein</fullName>
    </recommendedName>
</protein>
<feature type="transmembrane region" description="Helical" evidence="7">
    <location>
        <begin position="459"/>
        <end position="482"/>
    </location>
</feature>
<evidence type="ECO:0000256" key="7">
    <source>
        <dbReference type="SAM" id="Phobius"/>
    </source>
</evidence>
<reference evidence="8" key="1">
    <citation type="submission" date="2021-06" db="EMBL/GenBank/DDBJ databases">
        <title>Bradyrhizobium sp. S2-11-2 Genome sequencing.</title>
        <authorList>
            <person name="Jin L."/>
        </authorList>
    </citation>
    <scope>NUCLEOTIDE SEQUENCE</scope>
    <source>
        <strain evidence="8">S2-11-2</strain>
    </source>
</reference>
<feature type="transmembrane region" description="Helical" evidence="7">
    <location>
        <begin position="368"/>
        <end position="392"/>
    </location>
</feature>
<evidence type="ECO:0000256" key="5">
    <source>
        <dbReference type="ARBA" id="ARBA00023136"/>
    </source>
</evidence>
<dbReference type="PANTHER" id="PTHR30250">
    <property type="entry name" value="PST FAMILY PREDICTED COLANIC ACID TRANSPORTER"/>
    <property type="match status" value="1"/>
</dbReference>
<feature type="transmembrane region" description="Helical" evidence="7">
    <location>
        <begin position="488"/>
        <end position="510"/>
    </location>
</feature>
<feature type="transmembrane region" description="Helical" evidence="7">
    <location>
        <begin position="328"/>
        <end position="348"/>
    </location>
</feature>
<evidence type="ECO:0008006" key="10">
    <source>
        <dbReference type="Google" id="ProtNLM"/>
    </source>
</evidence>
<dbReference type="InterPro" id="IPR050833">
    <property type="entry name" value="Poly_Biosynth_Transport"/>
</dbReference>
<name>A0A975NM73_9BRAD</name>
<dbReference type="RefSeq" id="WP_215612733.1">
    <property type="nucleotide sequence ID" value="NZ_CP076135.1"/>
</dbReference>
<proteinExistence type="predicted"/>
<feature type="transmembrane region" description="Helical" evidence="7">
    <location>
        <begin position="64"/>
        <end position="86"/>
    </location>
</feature>
<accession>A0A975NM73</accession>
<evidence type="ECO:0000313" key="9">
    <source>
        <dbReference type="Proteomes" id="UP000680805"/>
    </source>
</evidence>